<keyword evidence="2 3" id="KW-0732">Signal</keyword>
<dbReference type="Proteomes" id="UP000004088">
    <property type="component" value="Unassembled WGS sequence"/>
</dbReference>
<evidence type="ECO:0000256" key="1">
    <source>
        <dbReference type="ARBA" id="ARBA00017922"/>
    </source>
</evidence>
<dbReference type="HOGENOM" id="CLU_3217361_0_0_4"/>
<protein>
    <recommendedName>
        <fullName evidence="1">Type IV secretion system putative lipoprotein virB7</fullName>
    </recommendedName>
</protein>
<dbReference type="InterPro" id="IPR012640">
    <property type="entry name" value="Membr_lipoprot_lipid_attach_CS"/>
</dbReference>
<evidence type="ECO:0000313" key="4">
    <source>
        <dbReference type="EMBL" id="EGC17505.1"/>
    </source>
</evidence>
<proteinExistence type="predicted"/>
<dbReference type="AlphaFoldDB" id="F0EY97"/>
<dbReference type="STRING" id="888741.HMPREF9098_0831"/>
<comment type="caution">
    <text evidence="4">The sequence shown here is derived from an EMBL/GenBank/DDBJ whole genome shotgun (WGS) entry which is preliminary data.</text>
</comment>
<sequence length="44" mass="4962">MKKYLFWLPAVLILAACSSAPPKPYGKAFPINGHYIQKAEDHVF</sequence>
<reference evidence="4 5" key="1">
    <citation type="submission" date="2011-01" db="EMBL/GenBank/DDBJ databases">
        <authorList>
            <person name="Muzny D."/>
            <person name="Qin X."/>
            <person name="Deng J."/>
            <person name="Jiang H."/>
            <person name="Liu Y."/>
            <person name="Qu J."/>
            <person name="Song X.-Z."/>
            <person name="Zhang L."/>
            <person name="Thornton R."/>
            <person name="Coyle M."/>
            <person name="Francisco L."/>
            <person name="Jackson L."/>
            <person name="Javaid M."/>
            <person name="Korchina V."/>
            <person name="Kovar C."/>
            <person name="Mata R."/>
            <person name="Mathew T."/>
            <person name="Ngo R."/>
            <person name="Nguyen L."/>
            <person name="Nguyen N."/>
            <person name="Okwuonu G."/>
            <person name="Ongeri F."/>
            <person name="Pham C."/>
            <person name="Simmons D."/>
            <person name="Wilczek-Boney K."/>
            <person name="Hale W."/>
            <person name="Jakkamsetti A."/>
            <person name="Pham P."/>
            <person name="Ruth R."/>
            <person name="San Lucas F."/>
            <person name="Warren J."/>
            <person name="Zhang J."/>
            <person name="Zhao Z."/>
            <person name="Zhou C."/>
            <person name="Zhu D."/>
            <person name="Lee S."/>
            <person name="Bess C."/>
            <person name="Blankenburg K."/>
            <person name="Forbes L."/>
            <person name="Fu Q."/>
            <person name="Gubbala S."/>
            <person name="Hirani K."/>
            <person name="Jayaseelan J.C."/>
            <person name="Lara F."/>
            <person name="Munidasa M."/>
            <person name="Palculict T."/>
            <person name="Patil S."/>
            <person name="Pu L.-L."/>
            <person name="Saada N."/>
            <person name="Tang L."/>
            <person name="Weissenberger G."/>
            <person name="Zhu Y."/>
            <person name="Hemphill L."/>
            <person name="Shang Y."/>
            <person name="Youmans B."/>
            <person name="Ayvaz T."/>
            <person name="Ross M."/>
            <person name="Santibanez J."/>
            <person name="Aqrawi P."/>
            <person name="Gross S."/>
            <person name="Joshi V."/>
            <person name="Fowler G."/>
            <person name="Nazareth L."/>
            <person name="Reid J."/>
            <person name="Worley K."/>
            <person name="Petrosino J."/>
            <person name="Highlander S."/>
            <person name="Gibbs R."/>
        </authorList>
    </citation>
    <scope>NUCLEOTIDE SEQUENCE [LARGE SCALE GENOMIC DNA]</scope>
    <source>
        <strain evidence="4 5">ATCC 33394</strain>
    </source>
</reference>
<organism evidence="4 5">
    <name type="scientific">Kingella denitrificans ATCC 33394</name>
    <dbReference type="NCBI Taxonomy" id="888741"/>
    <lineage>
        <taxon>Bacteria</taxon>
        <taxon>Pseudomonadati</taxon>
        <taxon>Pseudomonadota</taxon>
        <taxon>Betaproteobacteria</taxon>
        <taxon>Neisseriales</taxon>
        <taxon>Neisseriaceae</taxon>
        <taxon>Kingella</taxon>
    </lineage>
</organism>
<dbReference type="RefSeq" id="WP_003782137.1">
    <property type="nucleotide sequence ID" value="NZ_GL870929.1"/>
</dbReference>
<feature type="chain" id="PRO_5003247549" description="Type IV secretion system putative lipoprotein virB7" evidence="3">
    <location>
        <begin position="21"/>
        <end position="44"/>
    </location>
</feature>
<dbReference type="PROSITE" id="PS51257">
    <property type="entry name" value="PROKAR_LIPOPROTEIN"/>
    <property type="match status" value="1"/>
</dbReference>
<dbReference type="Pfam" id="PF08139">
    <property type="entry name" value="LPAM_1"/>
    <property type="match status" value="1"/>
</dbReference>
<evidence type="ECO:0000313" key="5">
    <source>
        <dbReference type="Proteomes" id="UP000004088"/>
    </source>
</evidence>
<feature type="signal peptide" evidence="3">
    <location>
        <begin position="1"/>
        <end position="20"/>
    </location>
</feature>
<keyword evidence="5" id="KW-1185">Reference proteome</keyword>
<dbReference type="EMBL" id="AEWV01000015">
    <property type="protein sequence ID" value="EGC17505.1"/>
    <property type="molecule type" value="Genomic_DNA"/>
</dbReference>
<name>F0EY97_9NEIS</name>
<gene>
    <name evidence="4" type="ORF">HMPREF9098_0831</name>
</gene>
<accession>F0EY97</accession>
<evidence type="ECO:0000256" key="3">
    <source>
        <dbReference type="SAM" id="SignalP"/>
    </source>
</evidence>
<evidence type="ECO:0000256" key="2">
    <source>
        <dbReference type="ARBA" id="ARBA00022729"/>
    </source>
</evidence>